<evidence type="ECO:0000256" key="1">
    <source>
        <dbReference type="SAM" id="SignalP"/>
    </source>
</evidence>
<dbReference type="EMBL" id="CACVAR010000354">
    <property type="protein sequence ID" value="CAA6823487.1"/>
    <property type="molecule type" value="Genomic_DNA"/>
</dbReference>
<proteinExistence type="predicted"/>
<name>A0A6S6TZG0_9BACT</name>
<sequence>MYKMLLTILLLLSSLNAIELRSSNTSNHGNFNTWIQFEPNEQSEAVKNQDWIAIYKKDAPTSWENVLHWSWVKDLSHDFVVAPRVLVFPARDLEEGSYEVRYFKNNSYTIEDSIDMVIAAHDSYVTKITIRDYSVKNSITVSLDGFSKYIKPNEKDWIAIYKKGSTNDWENVIKWKWARDLKYSNKYWEVKVDDLEAGDYEVRFFLNNSYTTHVSSSFTVNKDENVKEVFEDKIINATDNYYVETVNLMNPPQKPKDWIALFKEGAERTKENVVAWSDNIQSNYGFIRIYDLPYGRYDLVYFLEDSYEQYGESSLLSKQEG</sequence>
<feature type="chain" id="PRO_5027745702" evidence="1">
    <location>
        <begin position="20"/>
        <end position="321"/>
    </location>
</feature>
<evidence type="ECO:0000313" key="2">
    <source>
        <dbReference type="EMBL" id="CAA6823487.1"/>
    </source>
</evidence>
<feature type="signal peptide" evidence="1">
    <location>
        <begin position="1"/>
        <end position="19"/>
    </location>
</feature>
<organism evidence="2">
    <name type="scientific">uncultured Sulfurovum sp</name>
    <dbReference type="NCBI Taxonomy" id="269237"/>
    <lineage>
        <taxon>Bacteria</taxon>
        <taxon>Pseudomonadati</taxon>
        <taxon>Campylobacterota</taxon>
        <taxon>Epsilonproteobacteria</taxon>
        <taxon>Campylobacterales</taxon>
        <taxon>Sulfurovaceae</taxon>
        <taxon>Sulfurovum</taxon>
        <taxon>environmental samples</taxon>
    </lineage>
</organism>
<reference evidence="2" key="1">
    <citation type="submission" date="2020-01" db="EMBL/GenBank/DDBJ databases">
        <authorList>
            <person name="Meier V. D."/>
            <person name="Meier V D."/>
        </authorList>
    </citation>
    <scope>NUCLEOTIDE SEQUENCE</scope>
    <source>
        <strain evidence="2">HLG_WM_MAG_03</strain>
    </source>
</reference>
<keyword evidence="1" id="KW-0732">Signal</keyword>
<protein>
    <submittedName>
        <fullName evidence="2">Uncharacterized protein</fullName>
    </submittedName>
</protein>
<accession>A0A6S6TZG0</accession>
<dbReference type="AlphaFoldDB" id="A0A6S6TZG0"/>
<gene>
    <name evidence="2" type="ORF">HELGO_WM57663</name>
</gene>